<keyword evidence="3" id="KW-1185">Reference proteome</keyword>
<dbReference type="PANTHER" id="PTHR11486">
    <property type="entry name" value="FIBROBLAST GROWTH FACTOR"/>
    <property type="match status" value="1"/>
</dbReference>
<dbReference type="RefSeq" id="XP_032800295.1">
    <property type="nucleotide sequence ID" value="XM_032944404.1"/>
</dbReference>
<feature type="compositionally biased region" description="Basic and acidic residues" evidence="2">
    <location>
        <begin position="201"/>
        <end position="211"/>
    </location>
</feature>
<evidence type="ECO:0000313" key="3">
    <source>
        <dbReference type="Proteomes" id="UP001318040"/>
    </source>
</evidence>
<dbReference type="Gene3D" id="2.80.10.50">
    <property type="match status" value="1"/>
</dbReference>
<dbReference type="GO" id="GO:0008083">
    <property type="term" value="F:growth factor activity"/>
    <property type="evidence" value="ECO:0007669"/>
    <property type="project" value="InterPro"/>
</dbReference>
<evidence type="ECO:0000313" key="4">
    <source>
        <dbReference type="RefSeq" id="XP_032800295.1"/>
    </source>
</evidence>
<dbReference type="InterPro" id="IPR002209">
    <property type="entry name" value="Fibroblast_GF_fam"/>
</dbReference>
<reference evidence="4" key="1">
    <citation type="submission" date="2025-08" db="UniProtKB">
        <authorList>
            <consortium name="RefSeq"/>
        </authorList>
    </citation>
    <scope>IDENTIFICATION</scope>
    <source>
        <tissue evidence="4">Sperm</tissue>
    </source>
</reference>
<dbReference type="SMART" id="SM00442">
    <property type="entry name" value="FGF"/>
    <property type="match status" value="1"/>
</dbReference>
<dbReference type="InterPro" id="IPR008996">
    <property type="entry name" value="IL1/FGF"/>
</dbReference>
<dbReference type="AlphaFoldDB" id="A0AAJ7SKC7"/>
<sequence length="211" mass="23123">MGCSLSPALYLQVQLTESTSSSAKFERHVLEASRVSDELSRRRVRTYQLYSRASGAHVQVLGTHVVARGDDGDPYALLQAETDSFGGNIRLRGVRTKYHICMDRNGKLVGKLSGRYRGCVFSELYLENHYTALRCALLPERYAAFGRSGRAKNGGRTTSRWQFGVDRGGITEGNAEWTARVREGVEAVAAASAAAPSGRKVSPEKRPPGRT</sequence>
<accession>A0AAJ7SKC7</accession>
<protein>
    <submittedName>
        <fullName evidence="4">Fibroblast growth factor 8b-like</fullName>
    </submittedName>
</protein>
<name>A0AAJ7SKC7_PETMA</name>
<evidence type="ECO:0000256" key="2">
    <source>
        <dbReference type="SAM" id="MobiDB-lite"/>
    </source>
</evidence>
<feature type="region of interest" description="Disordered" evidence="2">
    <location>
        <begin position="191"/>
        <end position="211"/>
    </location>
</feature>
<organism evidence="3 4">
    <name type="scientific">Petromyzon marinus</name>
    <name type="common">Sea lamprey</name>
    <dbReference type="NCBI Taxonomy" id="7757"/>
    <lineage>
        <taxon>Eukaryota</taxon>
        <taxon>Metazoa</taxon>
        <taxon>Chordata</taxon>
        <taxon>Craniata</taxon>
        <taxon>Vertebrata</taxon>
        <taxon>Cyclostomata</taxon>
        <taxon>Hyperoartia</taxon>
        <taxon>Petromyzontiformes</taxon>
        <taxon>Petromyzontidae</taxon>
        <taxon>Petromyzon</taxon>
    </lineage>
</organism>
<dbReference type="Proteomes" id="UP001318040">
    <property type="component" value="Unplaced"/>
</dbReference>
<dbReference type="SUPFAM" id="SSF50353">
    <property type="entry name" value="Cytokine"/>
    <property type="match status" value="1"/>
</dbReference>
<dbReference type="KEGG" id="pmrn:116937341"/>
<evidence type="ECO:0000256" key="1">
    <source>
        <dbReference type="ARBA" id="ARBA00007936"/>
    </source>
</evidence>
<gene>
    <name evidence="4" type="primary">LOC116937341</name>
</gene>
<dbReference type="Pfam" id="PF00167">
    <property type="entry name" value="FGF"/>
    <property type="match status" value="1"/>
</dbReference>
<comment type="similarity">
    <text evidence="1">Belongs to the heparin-binding growth factors family.</text>
</comment>
<proteinExistence type="inferred from homology"/>